<dbReference type="KEGG" id="sno:Snov_1952"/>
<keyword evidence="2" id="KW-1185">Reference proteome</keyword>
<gene>
    <name evidence="1" type="ordered locus">Snov_1952</name>
</gene>
<accession>D6ZZB6</accession>
<dbReference type="STRING" id="639283.Snov_1952"/>
<dbReference type="RefSeq" id="WP_013166756.1">
    <property type="nucleotide sequence ID" value="NC_014217.1"/>
</dbReference>
<organism evidence="1 2">
    <name type="scientific">Ancylobacter novellus (strain ATCC 8093 / DSM 506 / JCM 20403 / CCM 1077 / IAM 12100 / NBRC 12443 / NCIMB 10456)</name>
    <name type="common">Starkeya novella</name>
    <dbReference type="NCBI Taxonomy" id="639283"/>
    <lineage>
        <taxon>Bacteria</taxon>
        <taxon>Pseudomonadati</taxon>
        <taxon>Pseudomonadota</taxon>
        <taxon>Alphaproteobacteria</taxon>
        <taxon>Hyphomicrobiales</taxon>
        <taxon>Xanthobacteraceae</taxon>
        <taxon>Ancylobacter</taxon>
    </lineage>
</organism>
<name>D6ZZB6_ANCN5</name>
<dbReference type="HOGENOM" id="CLU_2358330_0_0_5"/>
<proteinExistence type="predicted"/>
<sequence>MAYGRDLLTTYDKGTISVAHGSRVVRGQDVFWLDVQSCDSLMIGDISATIAAVDASSLTTIELAAPWCGETAEDVTYLIRFDAPSRFPGYMGHADA</sequence>
<reference evidence="1 2" key="1">
    <citation type="journal article" date="2012" name="Stand. Genomic Sci.">
        <title>Complete genome sequence of the facultatively chemolithoautotrophic and methylotrophic alpha Proteobacterium Starkeya novella type strain (ATCC 8093(T)).</title>
        <authorList>
            <person name="Kappler U."/>
            <person name="Davenport K."/>
            <person name="Beatson S."/>
            <person name="Lucas S."/>
            <person name="Lapidus A."/>
            <person name="Copeland A."/>
            <person name="Berry K.W."/>
            <person name="Glavina Del Rio T."/>
            <person name="Hammon N."/>
            <person name="Dalin E."/>
            <person name="Tice H."/>
            <person name="Pitluck S."/>
            <person name="Richardson P."/>
            <person name="Bruce D."/>
            <person name="Goodwin L.A."/>
            <person name="Han C."/>
            <person name="Tapia R."/>
            <person name="Detter J.C."/>
            <person name="Chang Y.J."/>
            <person name="Jeffries C.D."/>
            <person name="Land M."/>
            <person name="Hauser L."/>
            <person name="Kyrpides N.C."/>
            <person name="Goker M."/>
            <person name="Ivanova N."/>
            <person name="Klenk H.P."/>
            <person name="Woyke T."/>
        </authorList>
    </citation>
    <scope>NUCLEOTIDE SEQUENCE [LARGE SCALE GENOMIC DNA]</scope>
    <source>
        <strain evidence="2">ATCC 8093 / DSM 506 / JCM 20403 / CCM 1077 / IAM 12100 / NBRC 12443 / NCIMB 10456</strain>
    </source>
</reference>
<dbReference type="AlphaFoldDB" id="D6ZZB6"/>
<protein>
    <submittedName>
        <fullName evidence="1">Uncharacterized protein</fullName>
    </submittedName>
</protein>
<evidence type="ECO:0000313" key="2">
    <source>
        <dbReference type="Proteomes" id="UP000006633"/>
    </source>
</evidence>
<dbReference type="EMBL" id="CP002026">
    <property type="protein sequence ID" value="ADH89252.1"/>
    <property type="molecule type" value="Genomic_DNA"/>
</dbReference>
<dbReference type="OrthoDB" id="8101458at2"/>
<dbReference type="Proteomes" id="UP000006633">
    <property type="component" value="Chromosome"/>
</dbReference>
<evidence type="ECO:0000313" key="1">
    <source>
        <dbReference type="EMBL" id="ADH89252.1"/>
    </source>
</evidence>